<sequence>MGYDAEDEVDWSDGPLEDSSFSPRDCDHAAQEENDSSPTLSPLMEPEEDHHWNLPLGIPLPSHPAATPASSRFGLSRQQRVKVGVRFNHRQPTKEDYAHFALYQASQKTYEAVFLRTFLAHALHPHQLRRCFSEESEDENRQRVEMYLQSVSTDINQIVTKMVWNAHSRTVNILANDEKPSAHFWDFRRFDKYPFSDYSPDNIAPVAHKLNESWHRAFNNPPMIRFTSKDYPVGNHISPIEEIDEVAETLFKPRHLDDTLSAGRPVKFPSKRKKGDNLRANALRAERAGTSRGHWMEQLMTGSTPKDFRDGQEYVNPHAQADHSISIESTDAVEDGLFLRDREPMEIDEHSHAMSRHSESRKDTPHGESTMLEALVRQHGPDFLLDASDTIAKEEASALRTSKEAAVRAKILEHQRRRVAELRSAPRKRPKNTNPTIKTIISRAVKQGILKPPTPENQKKINIAARIELAKRQAFVAEQMKAKATTGIYAQEEQNATPLEVKSSVNARKKQKRALHPEDVSLDSAGSLASVEGSNTPSPHPSGSKTLEQHQVMPPDAYFERISAEEKPVWRCGIKHPMGHYYNAGDRKNCAGCFTAISHNPKARHMDFYLPSKTYHYQPAPGVRWKPSKDHGKERRSKHLSHNSIAKEAFWRASRDGATDEEALQEAIEAVEEHLRPKPPPEKPREPTPEPPPEPIDLGPHPSGSKMMEHGQDLPERAYWEATEEGEPFAWRCDSNHAFGRYYLAGDKNSCPGCGSSRKGEAKKAEMDFYLPSGVVVRQAAPGLSNWKPRQPNKIKSGKKPNKGQAQMSHNQLCSRKYYAAIDDGQEPDEAMAFTIREIQAELEAHVEAKMKAVRKKEETATRPAPKKAAKSSGKSHKSSVKGGDLSKAGKSPEEVNESEEEATSDDSESDAESLATTQCFSNELSDDEMAEARKQRMSRGVVLPSAGGARKRSRDEMNENEDEDDVGSVLGQDDGDGSVLEDVSEPPDQDAISISSGDDSLSDSDSE</sequence>
<reference evidence="2" key="1">
    <citation type="journal article" date="2020" name="Stud. Mycol.">
        <title>101 Dothideomycetes genomes: a test case for predicting lifestyles and emergence of pathogens.</title>
        <authorList>
            <person name="Haridas S."/>
            <person name="Albert R."/>
            <person name="Binder M."/>
            <person name="Bloem J."/>
            <person name="Labutti K."/>
            <person name="Salamov A."/>
            <person name="Andreopoulos B."/>
            <person name="Baker S."/>
            <person name="Barry K."/>
            <person name="Bills G."/>
            <person name="Bluhm B."/>
            <person name="Cannon C."/>
            <person name="Castanera R."/>
            <person name="Culley D."/>
            <person name="Daum C."/>
            <person name="Ezra D."/>
            <person name="Gonzalez J."/>
            <person name="Henrissat B."/>
            <person name="Kuo A."/>
            <person name="Liang C."/>
            <person name="Lipzen A."/>
            <person name="Lutzoni F."/>
            <person name="Magnuson J."/>
            <person name="Mondo S."/>
            <person name="Nolan M."/>
            <person name="Ohm R."/>
            <person name="Pangilinan J."/>
            <person name="Park H.-J."/>
            <person name="Ramirez L."/>
            <person name="Alfaro M."/>
            <person name="Sun H."/>
            <person name="Tritt A."/>
            <person name="Yoshinaga Y."/>
            <person name="Zwiers L.-H."/>
            <person name="Turgeon B."/>
            <person name="Goodwin S."/>
            <person name="Spatafora J."/>
            <person name="Crous P."/>
            <person name="Grigoriev I."/>
        </authorList>
    </citation>
    <scope>NUCLEOTIDE SEQUENCE</scope>
    <source>
        <strain evidence="2">CBS 675.92</strain>
    </source>
</reference>
<dbReference type="Proteomes" id="UP000800035">
    <property type="component" value="Unassembled WGS sequence"/>
</dbReference>
<feature type="region of interest" description="Disordered" evidence="1">
    <location>
        <begin position="500"/>
        <end position="551"/>
    </location>
</feature>
<feature type="region of interest" description="Disordered" evidence="1">
    <location>
        <begin position="850"/>
        <end position="1008"/>
    </location>
</feature>
<feature type="compositionally biased region" description="Basic and acidic residues" evidence="1">
    <location>
        <begin position="850"/>
        <end position="861"/>
    </location>
</feature>
<feature type="region of interest" description="Disordered" evidence="1">
    <location>
        <begin position="671"/>
        <end position="711"/>
    </location>
</feature>
<keyword evidence="3" id="KW-1185">Reference proteome</keyword>
<feature type="region of interest" description="Disordered" evidence="1">
    <location>
        <begin position="620"/>
        <end position="641"/>
    </location>
</feature>
<name>A0A6A5TNN4_9PLEO</name>
<feature type="compositionally biased region" description="Low complexity" evidence="1">
    <location>
        <begin position="990"/>
        <end position="1000"/>
    </location>
</feature>
<feature type="region of interest" description="Disordered" evidence="1">
    <location>
        <begin position="1"/>
        <end position="71"/>
    </location>
</feature>
<feature type="compositionally biased region" description="Basic and acidic residues" evidence="1">
    <location>
        <begin position="671"/>
        <end position="688"/>
    </location>
</feature>
<feature type="compositionally biased region" description="Polar residues" evidence="1">
    <location>
        <begin position="532"/>
        <end position="546"/>
    </location>
</feature>
<feature type="compositionally biased region" description="Acidic residues" evidence="1">
    <location>
        <begin position="1"/>
        <end position="11"/>
    </location>
</feature>
<feature type="compositionally biased region" description="Acidic residues" evidence="1">
    <location>
        <begin position="895"/>
        <end position="912"/>
    </location>
</feature>
<feature type="region of interest" description="Disordered" evidence="1">
    <location>
        <begin position="781"/>
        <end position="810"/>
    </location>
</feature>
<dbReference type="EMBL" id="ML977003">
    <property type="protein sequence ID" value="KAF1953570.1"/>
    <property type="molecule type" value="Genomic_DNA"/>
</dbReference>
<protein>
    <submittedName>
        <fullName evidence="2">Uncharacterized protein</fullName>
    </submittedName>
</protein>
<evidence type="ECO:0000256" key="1">
    <source>
        <dbReference type="SAM" id="MobiDB-lite"/>
    </source>
</evidence>
<feature type="compositionally biased region" description="Basic residues" evidence="1">
    <location>
        <begin position="791"/>
        <end position="802"/>
    </location>
</feature>
<dbReference type="AlphaFoldDB" id="A0A6A5TNN4"/>
<evidence type="ECO:0000313" key="3">
    <source>
        <dbReference type="Proteomes" id="UP000800035"/>
    </source>
</evidence>
<feature type="compositionally biased region" description="Polar residues" evidence="1">
    <location>
        <begin position="915"/>
        <end position="924"/>
    </location>
</feature>
<proteinExistence type="predicted"/>
<dbReference type="OrthoDB" id="3792198at2759"/>
<gene>
    <name evidence="2" type="ORF">CC80DRAFT_551216</name>
</gene>
<feature type="compositionally biased region" description="Basic residues" evidence="1">
    <location>
        <begin position="865"/>
        <end position="880"/>
    </location>
</feature>
<evidence type="ECO:0000313" key="2">
    <source>
        <dbReference type="EMBL" id="KAF1953570.1"/>
    </source>
</evidence>
<organism evidence="2 3">
    <name type="scientific">Byssothecium circinans</name>
    <dbReference type="NCBI Taxonomy" id="147558"/>
    <lineage>
        <taxon>Eukaryota</taxon>
        <taxon>Fungi</taxon>
        <taxon>Dikarya</taxon>
        <taxon>Ascomycota</taxon>
        <taxon>Pezizomycotina</taxon>
        <taxon>Dothideomycetes</taxon>
        <taxon>Pleosporomycetidae</taxon>
        <taxon>Pleosporales</taxon>
        <taxon>Massarineae</taxon>
        <taxon>Massarinaceae</taxon>
        <taxon>Byssothecium</taxon>
    </lineage>
</organism>
<accession>A0A6A5TNN4</accession>